<comment type="caution">
    <text evidence="2">The sequence shown here is derived from an EMBL/GenBank/DDBJ whole genome shotgun (WGS) entry which is preliminary data.</text>
</comment>
<dbReference type="Proteomes" id="UP000280296">
    <property type="component" value="Unassembled WGS sequence"/>
</dbReference>
<proteinExistence type="predicted"/>
<protein>
    <recommendedName>
        <fullName evidence="4">Alpha/beta hydrolase</fullName>
    </recommendedName>
</protein>
<evidence type="ECO:0008006" key="4">
    <source>
        <dbReference type="Google" id="ProtNLM"/>
    </source>
</evidence>
<evidence type="ECO:0000313" key="2">
    <source>
        <dbReference type="EMBL" id="RUL85920.1"/>
    </source>
</evidence>
<feature type="compositionally biased region" description="Basic and acidic residues" evidence="1">
    <location>
        <begin position="335"/>
        <end position="348"/>
    </location>
</feature>
<reference evidence="2 3" key="1">
    <citation type="submission" date="2018-12" db="EMBL/GenBank/DDBJ databases">
        <authorList>
            <person name="Toschakov S.V."/>
        </authorList>
    </citation>
    <scope>NUCLEOTIDE SEQUENCE [LARGE SCALE GENOMIC DNA]</scope>
    <source>
        <strain evidence="2 3">GM2012</strain>
    </source>
</reference>
<dbReference type="Gene3D" id="3.40.50.1820">
    <property type="entry name" value="alpha/beta hydrolase"/>
    <property type="match status" value="1"/>
</dbReference>
<dbReference type="InterPro" id="IPR029058">
    <property type="entry name" value="AB_hydrolase_fold"/>
</dbReference>
<dbReference type="OrthoDB" id="257800at2"/>
<dbReference type="RefSeq" id="WP_126726711.1">
    <property type="nucleotide sequence ID" value="NZ_RYZH01000035.1"/>
</dbReference>
<dbReference type="AlphaFoldDB" id="A0A432MH08"/>
<dbReference type="SUPFAM" id="SSF53474">
    <property type="entry name" value="alpha/beta-Hydrolases"/>
    <property type="match status" value="1"/>
</dbReference>
<dbReference type="EMBL" id="RYZH01000035">
    <property type="protein sequence ID" value="RUL85920.1"/>
    <property type="molecule type" value="Genomic_DNA"/>
</dbReference>
<name>A0A432MH08_9BACT</name>
<accession>A0A432MH08</accession>
<reference evidence="2 3" key="2">
    <citation type="submission" date="2019-01" db="EMBL/GenBank/DDBJ databases">
        <title>Tautonia sociabilis, a novel thermotolerant planctomycete of Isosphaeraceae family, isolated from a 4000 m deep subterranean habitat.</title>
        <authorList>
            <person name="Kovaleva O.L."/>
            <person name="Elcheninov A.G."/>
            <person name="Van Heerden E."/>
            <person name="Toshchakov S.V."/>
            <person name="Novikov A."/>
            <person name="Bonch-Osmolovskaya E.A."/>
            <person name="Kublanov I.V."/>
        </authorList>
    </citation>
    <scope>NUCLEOTIDE SEQUENCE [LARGE SCALE GENOMIC DNA]</scope>
    <source>
        <strain evidence="2 3">GM2012</strain>
    </source>
</reference>
<gene>
    <name evidence="2" type="ORF">TsocGM_17260</name>
</gene>
<evidence type="ECO:0000313" key="3">
    <source>
        <dbReference type="Proteomes" id="UP000280296"/>
    </source>
</evidence>
<evidence type="ECO:0000256" key="1">
    <source>
        <dbReference type="SAM" id="MobiDB-lite"/>
    </source>
</evidence>
<organism evidence="2 3">
    <name type="scientific">Tautonia sociabilis</name>
    <dbReference type="NCBI Taxonomy" id="2080755"/>
    <lineage>
        <taxon>Bacteria</taxon>
        <taxon>Pseudomonadati</taxon>
        <taxon>Planctomycetota</taxon>
        <taxon>Planctomycetia</taxon>
        <taxon>Isosphaerales</taxon>
        <taxon>Isosphaeraceae</taxon>
        <taxon>Tautonia</taxon>
    </lineage>
</organism>
<sequence length="348" mass="38125">MGPVPALVIKALLLVGGLHPAPKIDPEEFRSWFREASEGRMPLEKGVLEQARGYRYVFVLGLLNERMPGYFSQITAELRAMGVPREAIFEIAPSSDATFEENLGAIRDEFLAASRLGPEPIVVIGHSRGACDALAFAMMEPQFVSRHVAALFLIQGPFGGSGAADYVLGTGTPMDDRMPPRARLLGRLFRSIEARKLDRGKHQGLADLARDAARDFWKTLLREHAASIPIVGPRTFYIEAIAPPERQPPLRRPVARYLETYYGPNDGLVAAEDQFLPGLGTRLGMFDASHTDLTHRFPAALARPRVREAMAKAIVTAISRPGDGEEPSGNPVSPPDREADESARAARR</sequence>
<keyword evidence="3" id="KW-1185">Reference proteome</keyword>
<feature type="region of interest" description="Disordered" evidence="1">
    <location>
        <begin position="317"/>
        <end position="348"/>
    </location>
</feature>